<keyword evidence="9" id="KW-0067">ATP-binding</keyword>
<dbReference type="InterPro" id="IPR036890">
    <property type="entry name" value="HATPase_C_sf"/>
</dbReference>
<keyword evidence="4" id="KW-0285">Flavoprotein</keyword>
<keyword evidence="3" id="KW-0597">Phosphoprotein</keyword>
<dbReference type="InterPro" id="IPR000014">
    <property type="entry name" value="PAS"/>
</dbReference>
<feature type="domain" description="PAC" evidence="12">
    <location>
        <begin position="93"/>
        <end position="145"/>
    </location>
</feature>
<dbReference type="SMART" id="SM00091">
    <property type="entry name" value="PAS"/>
    <property type="match status" value="1"/>
</dbReference>
<keyword evidence="8" id="KW-0418">Kinase</keyword>
<feature type="domain" description="PAS" evidence="11">
    <location>
        <begin position="41"/>
        <end position="66"/>
    </location>
</feature>
<evidence type="ECO:0000256" key="10">
    <source>
        <dbReference type="ARBA" id="ARBA00022991"/>
    </source>
</evidence>
<dbReference type="CDD" id="cd00130">
    <property type="entry name" value="PAS"/>
    <property type="match status" value="1"/>
</dbReference>
<dbReference type="PROSITE" id="PS50112">
    <property type="entry name" value="PAS"/>
    <property type="match status" value="1"/>
</dbReference>
<dbReference type="EC" id="2.7.13.3" evidence="2"/>
<dbReference type="InterPro" id="IPR035965">
    <property type="entry name" value="PAS-like_dom_sf"/>
</dbReference>
<evidence type="ECO:0000256" key="1">
    <source>
        <dbReference type="ARBA" id="ARBA00000085"/>
    </source>
</evidence>
<dbReference type="Gene3D" id="3.30.565.10">
    <property type="entry name" value="Histidine kinase-like ATPase, C-terminal domain"/>
    <property type="match status" value="1"/>
</dbReference>
<name>A0ABR6HJ75_9RHOB</name>
<dbReference type="Proteomes" id="UP000576152">
    <property type="component" value="Unassembled WGS sequence"/>
</dbReference>
<dbReference type="Gene3D" id="3.30.450.20">
    <property type="entry name" value="PAS domain"/>
    <property type="match status" value="1"/>
</dbReference>
<comment type="catalytic activity">
    <reaction evidence="1">
        <text>ATP + protein L-histidine = ADP + protein N-phospho-L-histidine.</text>
        <dbReference type="EC" id="2.7.13.3"/>
    </reaction>
</comment>
<evidence type="ECO:0000256" key="7">
    <source>
        <dbReference type="ARBA" id="ARBA00022741"/>
    </source>
</evidence>
<dbReference type="PANTHER" id="PTHR47429:SF2">
    <property type="entry name" value="PROTEIN TWIN LOV 1"/>
    <property type="match status" value="1"/>
</dbReference>
<dbReference type="Pfam" id="PF13426">
    <property type="entry name" value="PAS_9"/>
    <property type="match status" value="1"/>
</dbReference>
<dbReference type="PROSITE" id="PS50113">
    <property type="entry name" value="PAC"/>
    <property type="match status" value="1"/>
</dbReference>
<gene>
    <name evidence="13" type="ORF">FHS00_000085</name>
</gene>
<keyword evidence="10" id="KW-0157">Chromophore</keyword>
<reference evidence="13 14" key="1">
    <citation type="submission" date="2020-08" db="EMBL/GenBank/DDBJ databases">
        <title>Genomic Encyclopedia of Type Strains, Phase III (KMG-III): the genomes of soil and plant-associated and newly described type strains.</title>
        <authorList>
            <person name="Whitman W."/>
        </authorList>
    </citation>
    <scope>NUCLEOTIDE SEQUENCE [LARGE SCALE GENOMIC DNA]</scope>
    <source>
        <strain evidence="13 14">CECT 8572</strain>
    </source>
</reference>
<evidence type="ECO:0000256" key="9">
    <source>
        <dbReference type="ARBA" id="ARBA00022840"/>
    </source>
</evidence>
<evidence type="ECO:0000256" key="5">
    <source>
        <dbReference type="ARBA" id="ARBA00022643"/>
    </source>
</evidence>
<organism evidence="13 14">
    <name type="scientific">Limimaricola variabilis</name>
    <dbReference type="NCBI Taxonomy" id="1492771"/>
    <lineage>
        <taxon>Bacteria</taxon>
        <taxon>Pseudomonadati</taxon>
        <taxon>Pseudomonadota</taxon>
        <taxon>Alphaproteobacteria</taxon>
        <taxon>Rhodobacterales</taxon>
        <taxon>Paracoccaceae</taxon>
        <taxon>Limimaricola</taxon>
    </lineage>
</organism>
<dbReference type="SUPFAM" id="SSF55785">
    <property type="entry name" value="PYP-like sensor domain (PAS domain)"/>
    <property type="match status" value="1"/>
</dbReference>
<evidence type="ECO:0000259" key="12">
    <source>
        <dbReference type="PROSITE" id="PS50113"/>
    </source>
</evidence>
<dbReference type="RefSeq" id="WP_183468809.1">
    <property type="nucleotide sequence ID" value="NZ_JACIBX010000001.1"/>
</dbReference>
<dbReference type="InterPro" id="IPR000700">
    <property type="entry name" value="PAS-assoc_C"/>
</dbReference>
<evidence type="ECO:0000256" key="3">
    <source>
        <dbReference type="ARBA" id="ARBA00022553"/>
    </source>
</evidence>
<dbReference type="InterPro" id="IPR011102">
    <property type="entry name" value="Sig_transdc_His_kinase_HWE"/>
</dbReference>
<protein>
    <recommendedName>
        <fullName evidence="2">histidine kinase</fullName>
        <ecNumber evidence="2">2.7.13.3</ecNumber>
    </recommendedName>
</protein>
<keyword evidence="7" id="KW-0547">Nucleotide-binding</keyword>
<sequence length="338" mass="36908">MKLATDEPLWACAPGFDEAGLLATIRHTRLPLCVTDPTLPDNPIVYVNAAFCELTGYPPEETLGRNCRFLQGPATTPQSVEEIGRILAERRVGTVELVNYRKNGEAFINTLQIGPLDDENGRARFFFGTQMDAAPQREAERRGRELATRELEHRLRNIVNVMSVTIRMSARDESDPQALAVQIERRLRALSDTHFRAFATPPDETVRLRPLIEPLLAAYAPVGAAQLELVGADARVPGAAVSALTLALHELAANAVKHGALSRATGRVEIAVDEAEGLALRWRESGGPEVAPPQRRNGAAIIRSMVEAAGGRLEFDWRPEGLAALIAFPPETAERLHA</sequence>
<evidence type="ECO:0000256" key="4">
    <source>
        <dbReference type="ARBA" id="ARBA00022630"/>
    </source>
</evidence>
<evidence type="ECO:0000256" key="6">
    <source>
        <dbReference type="ARBA" id="ARBA00022679"/>
    </source>
</evidence>
<evidence type="ECO:0000313" key="14">
    <source>
        <dbReference type="Proteomes" id="UP000576152"/>
    </source>
</evidence>
<keyword evidence="14" id="KW-1185">Reference proteome</keyword>
<evidence type="ECO:0000256" key="2">
    <source>
        <dbReference type="ARBA" id="ARBA00012438"/>
    </source>
</evidence>
<accession>A0ABR6HJ75</accession>
<dbReference type="SMART" id="SM00911">
    <property type="entry name" value="HWE_HK"/>
    <property type="match status" value="1"/>
</dbReference>
<dbReference type="EMBL" id="JACIBX010000001">
    <property type="protein sequence ID" value="MBB3710532.1"/>
    <property type="molecule type" value="Genomic_DNA"/>
</dbReference>
<proteinExistence type="predicted"/>
<dbReference type="PANTHER" id="PTHR47429">
    <property type="entry name" value="PROTEIN TWIN LOV 1"/>
    <property type="match status" value="1"/>
</dbReference>
<evidence type="ECO:0000256" key="8">
    <source>
        <dbReference type="ARBA" id="ARBA00022777"/>
    </source>
</evidence>
<comment type="caution">
    <text evidence="13">The sequence shown here is derived from an EMBL/GenBank/DDBJ whole genome shotgun (WGS) entry which is preliminary data.</text>
</comment>
<keyword evidence="6" id="KW-0808">Transferase</keyword>
<keyword evidence="5" id="KW-0288">FMN</keyword>
<dbReference type="NCBIfam" id="TIGR00229">
    <property type="entry name" value="sensory_box"/>
    <property type="match status" value="1"/>
</dbReference>
<dbReference type="Pfam" id="PF07536">
    <property type="entry name" value="HWE_HK"/>
    <property type="match status" value="1"/>
</dbReference>
<evidence type="ECO:0000259" key="11">
    <source>
        <dbReference type="PROSITE" id="PS50112"/>
    </source>
</evidence>
<evidence type="ECO:0000313" key="13">
    <source>
        <dbReference type="EMBL" id="MBB3710532.1"/>
    </source>
</evidence>
<dbReference type="SUPFAM" id="SSF55874">
    <property type="entry name" value="ATPase domain of HSP90 chaperone/DNA topoisomerase II/histidine kinase"/>
    <property type="match status" value="1"/>
</dbReference>